<dbReference type="GO" id="GO:0042742">
    <property type="term" value="P:defense response to bacterium"/>
    <property type="evidence" value="ECO:0007669"/>
    <property type="project" value="UniProtKB-KW"/>
</dbReference>
<organism evidence="8 9">
    <name type="scientific">Mucilaginibacter ginkgonis</name>
    <dbReference type="NCBI Taxonomy" id="2682091"/>
    <lineage>
        <taxon>Bacteria</taxon>
        <taxon>Pseudomonadati</taxon>
        <taxon>Bacteroidota</taxon>
        <taxon>Sphingobacteriia</taxon>
        <taxon>Sphingobacteriales</taxon>
        <taxon>Sphingobacteriaceae</taxon>
        <taxon>Mucilaginibacter</taxon>
    </lineage>
</organism>
<keyword evidence="5" id="KW-1035">Host cytoplasm</keyword>
<keyword evidence="6 7" id="KW-0326">Glycosidase</keyword>
<dbReference type="Proteomes" id="UP000429232">
    <property type="component" value="Chromosome"/>
</dbReference>
<dbReference type="HAMAP" id="MF_04110">
    <property type="entry name" value="ENDOLYSIN_T4"/>
    <property type="match status" value="1"/>
</dbReference>
<dbReference type="InterPro" id="IPR023347">
    <property type="entry name" value="Lysozyme_dom_sf"/>
</dbReference>
<sequence length="153" mass="16925">MRLSDIGVQLIKSFEGLRLNAYKDSAGVWTIGYGSTKYENGKAVKPGDLLSSSIQADKLFEHTLTRYEDAVNEGVKIILTQNQFDALVSLTYNVGPGVMSNSTLLKKLNAGDVTGAADQFLVWNKITDPVSHEKISINALSKRRFLERKLFLT</sequence>
<evidence type="ECO:0000256" key="6">
    <source>
        <dbReference type="ARBA" id="ARBA00023295"/>
    </source>
</evidence>
<protein>
    <recommendedName>
        <fullName evidence="7">Lysozyme</fullName>
        <ecNumber evidence="7">3.2.1.17</ecNumber>
    </recommendedName>
</protein>
<name>A0A6I4HVM8_9SPHI</name>
<reference evidence="8 9" key="1">
    <citation type="submission" date="2020-12" db="EMBL/GenBank/DDBJ databases">
        <title>HMF7856_wgs.fasta genome submission.</title>
        <authorList>
            <person name="Kang H."/>
            <person name="Kim H."/>
            <person name="Joh K."/>
        </authorList>
    </citation>
    <scope>NUCLEOTIDE SEQUENCE [LARGE SCALE GENOMIC DNA]</scope>
    <source>
        <strain evidence="8 9">HMF7856</strain>
    </source>
</reference>
<dbReference type="PANTHER" id="PTHR38107:SF3">
    <property type="entry name" value="LYSOZYME RRRD-RELATED"/>
    <property type="match status" value="1"/>
</dbReference>
<dbReference type="AlphaFoldDB" id="A0A6I4HVM8"/>
<keyword evidence="9" id="KW-1185">Reference proteome</keyword>
<evidence type="ECO:0000256" key="3">
    <source>
        <dbReference type="ARBA" id="ARBA00022638"/>
    </source>
</evidence>
<dbReference type="CDD" id="cd00737">
    <property type="entry name" value="lyz_endolysin_autolysin"/>
    <property type="match status" value="1"/>
</dbReference>
<evidence type="ECO:0000256" key="7">
    <source>
        <dbReference type="RuleBase" id="RU003788"/>
    </source>
</evidence>
<evidence type="ECO:0000256" key="2">
    <source>
        <dbReference type="ARBA" id="ARBA00022529"/>
    </source>
</evidence>
<dbReference type="KEGG" id="mgik:GO620_002400"/>
<dbReference type="InterPro" id="IPR023346">
    <property type="entry name" value="Lysozyme-like_dom_sf"/>
</dbReference>
<evidence type="ECO:0000313" key="9">
    <source>
        <dbReference type="Proteomes" id="UP000429232"/>
    </source>
</evidence>
<keyword evidence="2 7" id="KW-0929">Antimicrobial</keyword>
<gene>
    <name evidence="8" type="ORF">GO620_002400</name>
</gene>
<evidence type="ECO:0000256" key="5">
    <source>
        <dbReference type="ARBA" id="ARBA00023200"/>
    </source>
</evidence>
<proteinExistence type="inferred from homology"/>
<dbReference type="GO" id="GO:0031640">
    <property type="term" value="P:killing of cells of another organism"/>
    <property type="evidence" value="ECO:0007669"/>
    <property type="project" value="UniProtKB-KW"/>
</dbReference>
<dbReference type="RefSeq" id="WP_157522435.1">
    <property type="nucleotide sequence ID" value="NZ_CP066775.1"/>
</dbReference>
<dbReference type="InterPro" id="IPR033907">
    <property type="entry name" value="Endolysin_autolysin"/>
</dbReference>
<keyword evidence="4 7" id="KW-0378">Hydrolase</keyword>
<evidence type="ECO:0000256" key="4">
    <source>
        <dbReference type="ARBA" id="ARBA00022801"/>
    </source>
</evidence>
<dbReference type="GO" id="GO:0003796">
    <property type="term" value="F:lysozyme activity"/>
    <property type="evidence" value="ECO:0007669"/>
    <property type="project" value="UniProtKB-EC"/>
</dbReference>
<evidence type="ECO:0000313" key="8">
    <source>
        <dbReference type="EMBL" id="QQL50325.1"/>
    </source>
</evidence>
<dbReference type="InterPro" id="IPR051018">
    <property type="entry name" value="Bacteriophage_GH24"/>
</dbReference>
<dbReference type="InterPro" id="IPR002196">
    <property type="entry name" value="Glyco_hydro_24"/>
</dbReference>
<dbReference type="GO" id="GO:0016998">
    <property type="term" value="P:cell wall macromolecule catabolic process"/>
    <property type="evidence" value="ECO:0007669"/>
    <property type="project" value="InterPro"/>
</dbReference>
<dbReference type="PANTHER" id="PTHR38107">
    <property type="match status" value="1"/>
</dbReference>
<evidence type="ECO:0000256" key="1">
    <source>
        <dbReference type="ARBA" id="ARBA00000632"/>
    </source>
</evidence>
<accession>A0A6I4HVM8</accession>
<dbReference type="EC" id="3.2.1.17" evidence="7"/>
<dbReference type="SUPFAM" id="SSF53955">
    <property type="entry name" value="Lysozyme-like"/>
    <property type="match status" value="1"/>
</dbReference>
<dbReference type="GO" id="GO:0009253">
    <property type="term" value="P:peptidoglycan catabolic process"/>
    <property type="evidence" value="ECO:0007669"/>
    <property type="project" value="InterPro"/>
</dbReference>
<dbReference type="Gene3D" id="1.10.530.40">
    <property type="match status" value="1"/>
</dbReference>
<keyword evidence="3 7" id="KW-0081">Bacteriolytic enzyme</keyword>
<dbReference type="Pfam" id="PF00959">
    <property type="entry name" value="Phage_lysozyme"/>
    <property type="match status" value="1"/>
</dbReference>
<comment type="catalytic activity">
    <reaction evidence="1 7">
        <text>Hydrolysis of (1-&gt;4)-beta-linkages between N-acetylmuramic acid and N-acetyl-D-glucosamine residues in a peptidoglycan and between N-acetyl-D-glucosamine residues in chitodextrins.</text>
        <dbReference type="EC" id="3.2.1.17"/>
    </reaction>
</comment>
<dbReference type="InterPro" id="IPR034690">
    <property type="entry name" value="Endolysin_T4_type"/>
</dbReference>
<dbReference type="EMBL" id="CP066775">
    <property type="protein sequence ID" value="QQL50325.1"/>
    <property type="molecule type" value="Genomic_DNA"/>
</dbReference>
<comment type="similarity">
    <text evidence="7">Belongs to the glycosyl hydrolase 24 family.</text>
</comment>